<keyword evidence="11" id="KW-0479">Metal-binding</keyword>
<evidence type="ECO:0000256" key="5">
    <source>
        <dbReference type="ARBA" id="ARBA00022679"/>
    </source>
</evidence>
<keyword evidence="11" id="KW-0963">Cytoplasm</keyword>
<dbReference type="GO" id="GO:0004765">
    <property type="term" value="F:shikimate kinase activity"/>
    <property type="evidence" value="ECO:0007669"/>
    <property type="project" value="UniProtKB-UniRule"/>
</dbReference>
<evidence type="ECO:0000256" key="11">
    <source>
        <dbReference type="HAMAP-Rule" id="MF_00109"/>
    </source>
</evidence>
<evidence type="ECO:0000256" key="2">
    <source>
        <dbReference type="ARBA" id="ARBA00006997"/>
    </source>
</evidence>
<dbReference type="EC" id="2.7.1.71" evidence="3 11"/>
<dbReference type="CDD" id="cd00464">
    <property type="entry name" value="SK"/>
    <property type="match status" value="1"/>
</dbReference>
<evidence type="ECO:0000256" key="9">
    <source>
        <dbReference type="ARBA" id="ARBA00023141"/>
    </source>
</evidence>
<dbReference type="InterPro" id="IPR000623">
    <property type="entry name" value="Shikimate_kinase/TSH1"/>
</dbReference>
<comment type="cofactor">
    <cofactor evidence="11">
        <name>Mg(2+)</name>
        <dbReference type="ChEBI" id="CHEBI:18420"/>
    </cofactor>
    <text evidence="11">Binds 1 Mg(2+) ion per subunit.</text>
</comment>
<dbReference type="GO" id="GO:0005524">
    <property type="term" value="F:ATP binding"/>
    <property type="evidence" value="ECO:0007669"/>
    <property type="project" value="UniProtKB-UniRule"/>
</dbReference>
<feature type="binding site" evidence="11">
    <location>
        <position position="38"/>
    </location>
    <ligand>
        <name>substrate</name>
    </ligand>
</feature>
<reference evidence="12 13" key="1">
    <citation type="submission" date="2011-11" db="EMBL/GenBank/DDBJ databases">
        <title>Whole genome shotgun sequence of Gordonia araii NBRC 100433.</title>
        <authorList>
            <person name="Yoshida Y."/>
            <person name="Hosoyama A."/>
            <person name="Tsuchikane K."/>
            <person name="Katsumata H."/>
            <person name="Yamazaki S."/>
            <person name="Fujita N."/>
        </authorList>
    </citation>
    <scope>NUCLEOTIDE SEQUENCE [LARGE SCALE GENOMIC DNA]</scope>
    <source>
        <strain evidence="12 13">NBRC 100433</strain>
    </source>
</reference>
<comment type="caution">
    <text evidence="11">Lacks conserved residue(s) required for the propagation of feature annotation.</text>
</comment>
<dbReference type="EMBL" id="BAEE01000064">
    <property type="protein sequence ID" value="GAB11068.1"/>
    <property type="molecule type" value="Genomic_DNA"/>
</dbReference>
<comment type="similarity">
    <text evidence="2 11">Belongs to the shikimate kinase family.</text>
</comment>
<evidence type="ECO:0000256" key="8">
    <source>
        <dbReference type="ARBA" id="ARBA00022840"/>
    </source>
</evidence>
<dbReference type="InterPro" id="IPR023000">
    <property type="entry name" value="Shikimate_kinase_CS"/>
</dbReference>
<dbReference type="PRINTS" id="PR01100">
    <property type="entry name" value="SHIKIMTKNASE"/>
</dbReference>
<keyword evidence="4 11" id="KW-0028">Amino-acid biosynthesis</keyword>
<comment type="subunit">
    <text evidence="11">Monomer.</text>
</comment>
<evidence type="ECO:0000313" key="13">
    <source>
        <dbReference type="Proteomes" id="UP000035088"/>
    </source>
</evidence>
<dbReference type="PANTHER" id="PTHR21087:SF16">
    <property type="entry name" value="SHIKIMATE KINASE 1, CHLOROPLASTIC"/>
    <property type="match status" value="1"/>
</dbReference>
<dbReference type="OrthoDB" id="9800332at2"/>
<dbReference type="AlphaFoldDB" id="G7H5E3"/>
<evidence type="ECO:0000313" key="12">
    <source>
        <dbReference type="EMBL" id="GAB11068.1"/>
    </source>
</evidence>
<name>G7H5E3_9ACTN</name>
<keyword evidence="6 11" id="KW-0547">Nucleotide-binding</keyword>
<dbReference type="RefSeq" id="WP_007323143.1">
    <property type="nucleotide sequence ID" value="NZ_BAEE01000064.1"/>
</dbReference>
<dbReference type="Pfam" id="PF01202">
    <property type="entry name" value="SKI"/>
    <property type="match status" value="1"/>
</dbReference>
<feature type="binding site" evidence="11">
    <location>
        <position position="120"/>
    </location>
    <ligand>
        <name>ATP</name>
        <dbReference type="ChEBI" id="CHEBI:30616"/>
    </ligand>
</feature>
<proteinExistence type="inferred from homology"/>
<feature type="binding site" evidence="11">
    <location>
        <position position="139"/>
    </location>
    <ligand>
        <name>substrate</name>
    </ligand>
</feature>
<dbReference type="InterPro" id="IPR027417">
    <property type="entry name" value="P-loop_NTPase"/>
</dbReference>
<comment type="catalytic activity">
    <reaction evidence="10 11">
        <text>shikimate + ATP = 3-phosphoshikimate + ADP + H(+)</text>
        <dbReference type="Rhea" id="RHEA:13121"/>
        <dbReference type="ChEBI" id="CHEBI:15378"/>
        <dbReference type="ChEBI" id="CHEBI:30616"/>
        <dbReference type="ChEBI" id="CHEBI:36208"/>
        <dbReference type="ChEBI" id="CHEBI:145989"/>
        <dbReference type="ChEBI" id="CHEBI:456216"/>
        <dbReference type="EC" id="2.7.1.71"/>
    </reaction>
</comment>
<evidence type="ECO:0000256" key="1">
    <source>
        <dbReference type="ARBA" id="ARBA00004842"/>
    </source>
</evidence>
<evidence type="ECO:0000256" key="7">
    <source>
        <dbReference type="ARBA" id="ARBA00022777"/>
    </source>
</evidence>
<dbReference type="GO" id="GO:0005829">
    <property type="term" value="C:cytosol"/>
    <property type="evidence" value="ECO:0007669"/>
    <property type="project" value="TreeGrafter"/>
</dbReference>
<feature type="binding site" evidence="11">
    <location>
        <position position="20"/>
    </location>
    <ligand>
        <name>Mg(2+)</name>
        <dbReference type="ChEBI" id="CHEBI:18420"/>
    </ligand>
</feature>
<dbReference type="UniPathway" id="UPA00053">
    <property type="reaction ID" value="UER00088"/>
</dbReference>
<comment type="caution">
    <text evidence="12">The sequence shown here is derived from an EMBL/GenBank/DDBJ whole genome shotgun (WGS) entry which is preliminary data.</text>
</comment>
<comment type="pathway">
    <text evidence="1 11">Metabolic intermediate biosynthesis; chorismate biosynthesis; chorismate from D-erythrose 4-phosphate and phosphoenolpyruvate: step 5/7.</text>
</comment>
<evidence type="ECO:0000256" key="4">
    <source>
        <dbReference type="ARBA" id="ARBA00022605"/>
    </source>
</evidence>
<protein>
    <recommendedName>
        <fullName evidence="3 11">Shikimate kinase</fullName>
        <shortName evidence="11">SK</shortName>
        <ecNumber evidence="3 11">2.7.1.71</ecNumber>
    </recommendedName>
</protein>
<keyword evidence="5 11" id="KW-0808">Transferase</keyword>
<dbReference type="STRING" id="1073574.GOARA_064_00700"/>
<keyword evidence="7 11" id="KW-0418">Kinase</keyword>
<dbReference type="Proteomes" id="UP000035088">
    <property type="component" value="Unassembled WGS sequence"/>
</dbReference>
<dbReference type="GO" id="GO:0008652">
    <property type="term" value="P:amino acid biosynthetic process"/>
    <property type="evidence" value="ECO:0007669"/>
    <property type="project" value="UniProtKB-KW"/>
</dbReference>
<accession>G7H5E3</accession>
<evidence type="ECO:0000256" key="10">
    <source>
        <dbReference type="ARBA" id="ARBA00048567"/>
    </source>
</evidence>
<comment type="function">
    <text evidence="11">Catalyzes the specific phosphorylation of the 3-hydroxyl group of shikimic acid using ATP as a cosubstrate.</text>
</comment>
<dbReference type="GO" id="GO:0009073">
    <property type="term" value="P:aromatic amino acid family biosynthetic process"/>
    <property type="evidence" value="ECO:0007669"/>
    <property type="project" value="UniProtKB-KW"/>
</dbReference>
<evidence type="ECO:0000256" key="6">
    <source>
        <dbReference type="ARBA" id="ARBA00022741"/>
    </source>
</evidence>
<gene>
    <name evidence="11 12" type="primary">aroK</name>
    <name evidence="12" type="ORF">GOARA_064_00700</name>
</gene>
<keyword evidence="11" id="KW-0460">Magnesium</keyword>
<feature type="binding site" evidence="11">
    <location>
        <position position="84"/>
    </location>
    <ligand>
        <name>substrate</name>
    </ligand>
</feature>
<dbReference type="HAMAP" id="MF_00109">
    <property type="entry name" value="Shikimate_kinase"/>
    <property type="match status" value="1"/>
</dbReference>
<keyword evidence="13" id="KW-1185">Reference proteome</keyword>
<feature type="binding site" evidence="11">
    <location>
        <begin position="16"/>
        <end position="21"/>
    </location>
    <ligand>
        <name>ATP</name>
        <dbReference type="ChEBI" id="CHEBI:30616"/>
    </ligand>
</feature>
<evidence type="ECO:0000256" key="3">
    <source>
        <dbReference type="ARBA" id="ARBA00012154"/>
    </source>
</evidence>
<keyword evidence="8 11" id="KW-0067">ATP-binding</keyword>
<comment type="subcellular location">
    <subcellularLocation>
        <location evidence="11">Cytoplasm</location>
    </subcellularLocation>
</comment>
<dbReference type="GO" id="GO:0009423">
    <property type="term" value="P:chorismate biosynthetic process"/>
    <property type="evidence" value="ECO:0007669"/>
    <property type="project" value="UniProtKB-UniRule"/>
</dbReference>
<keyword evidence="9 11" id="KW-0057">Aromatic amino acid biosynthesis</keyword>
<dbReference type="GO" id="GO:0000287">
    <property type="term" value="F:magnesium ion binding"/>
    <property type="evidence" value="ECO:0007669"/>
    <property type="project" value="UniProtKB-UniRule"/>
</dbReference>
<dbReference type="InterPro" id="IPR031322">
    <property type="entry name" value="Shikimate/glucono_kinase"/>
</dbReference>
<feature type="binding site" evidence="11">
    <location>
        <position position="62"/>
    </location>
    <ligand>
        <name>substrate</name>
    </ligand>
</feature>
<dbReference type="PANTHER" id="PTHR21087">
    <property type="entry name" value="SHIKIMATE KINASE"/>
    <property type="match status" value="1"/>
</dbReference>
<sequence length="174" mass="18297">MSARTAPAVVLTGFMGAGKSTVGRAVAERLGVRFLDTDAELERSTGRTIASIFTEDGEAAFRELELATVTRVLADFDGVVALGGGSVTVPAIRAALTGGPVVHLRITAENGFRRVEGSDRPLLAGPEPRDTYAQLLAERAELYETVAAVTVDADQPVDTVVDAILTALRKDNES</sequence>
<dbReference type="SUPFAM" id="SSF52540">
    <property type="entry name" value="P-loop containing nucleoside triphosphate hydrolases"/>
    <property type="match status" value="1"/>
</dbReference>
<dbReference type="PROSITE" id="PS01128">
    <property type="entry name" value="SHIKIMATE_KINASE"/>
    <property type="match status" value="1"/>
</dbReference>
<dbReference type="Gene3D" id="3.40.50.300">
    <property type="entry name" value="P-loop containing nucleotide triphosphate hydrolases"/>
    <property type="match status" value="1"/>
</dbReference>
<organism evidence="12 13">
    <name type="scientific">Gordonia araii NBRC 100433</name>
    <dbReference type="NCBI Taxonomy" id="1073574"/>
    <lineage>
        <taxon>Bacteria</taxon>
        <taxon>Bacillati</taxon>
        <taxon>Actinomycetota</taxon>
        <taxon>Actinomycetes</taxon>
        <taxon>Mycobacteriales</taxon>
        <taxon>Gordoniaceae</taxon>
        <taxon>Gordonia</taxon>
    </lineage>
</organism>